<dbReference type="PANTHER" id="PTHR43300">
    <property type="entry name" value="ACETYLTRANSFERASE"/>
    <property type="match status" value="1"/>
</dbReference>
<dbReference type="InterPro" id="IPR018357">
    <property type="entry name" value="Hexapep_transf_CS"/>
</dbReference>
<dbReference type="InterPro" id="IPR011004">
    <property type="entry name" value="Trimer_LpxA-like_sf"/>
</dbReference>
<dbReference type="RefSeq" id="WP_078533980.1">
    <property type="nucleotide sequence ID" value="NZ_CP064041.1"/>
</dbReference>
<protein>
    <submittedName>
        <fullName evidence="5">Antibiotic acetyltransferase</fullName>
    </submittedName>
</protein>
<comment type="similarity">
    <text evidence="1">Belongs to the transferase hexapeptide repeat family.</text>
</comment>
<dbReference type="InterPro" id="IPR050179">
    <property type="entry name" value="Trans_hexapeptide_repeat"/>
</dbReference>
<sequence>MLIIKMLKYFAIRFKFRNIRLKIRTTDIDLSCMIAEDVSINEGVQIGKEVKIGKGTYLNKGVILVSGNIGNYCSIGYYSVIGAHEHPLHLKYTSPKYYRTHSDYIDIYSPPLIHDDVWIGANAFIKQGVTIGRGAVVAAGAVVVKDVEDYAIVGGVPARLLGYRNKND</sequence>
<evidence type="ECO:0000256" key="3">
    <source>
        <dbReference type="ARBA" id="ARBA00022737"/>
    </source>
</evidence>
<proteinExistence type="inferred from homology"/>
<gene>
    <name evidence="5" type="ORF">IB292_04335</name>
</gene>
<evidence type="ECO:0000256" key="1">
    <source>
        <dbReference type="ARBA" id="ARBA00007274"/>
    </source>
</evidence>
<dbReference type="Gene3D" id="2.160.10.10">
    <property type="entry name" value="Hexapeptide repeat proteins"/>
    <property type="match status" value="1"/>
</dbReference>
<dbReference type="Pfam" id="PF00132">
    <property type="entry name" value="Hexapep"/>
    <property type="match status" value="1"/>
</dbReference>
<comment type="caution">
    <text evidence="5">The sequence shown here is derived from an EMBL/GenBank/DDBJ whole genome shotgun (WGS) entry which is preliminary data.</text>
</comment>
<dbReference type="GO" id="GO:0016746">
    <property type="term" value="F:acyltransferase activity"/>
    <property type="evidence" value="ECO:0007669"/>
    <property type="project" value="UniProtKB-KW"/>
</dbReference>
<evidence type="ECO:0000256" key="2">
    <source>
        <dbReference type="ARBA" id="ARBA00022679"/>
    </source>
</evidence>
<dbReference type="PANTHER" id="PTHR43300:SF11">
    <property type="entry name" value="ACETYLTRANSFERASE RV3034C-RELATED"/>
    <property type="match status" value="1"/>
</dbReference>
<dbReference type="AlphaFoldDB" id="A0A9Q3UAE7"/>
<evidence type="ECO:0000313" key="6">
    <source>
        <dbReference type="Proteomes" id="UP000726777"/>
    </source>
</evidence>
<reference evidence="5" key="1">
    <citation type="submission" date="2020-09" db="EMBL/GenBank/DDBJ databases">
        <title>Genome sequence of Vibrio parahaemolyticus isolates.</title>
        <authorList>
            <person name="Hammerl J.A."/>
            <person name="Strauch E."/>
        </authorList>
    </citation>
    <scope>NUCLEOTIDE SEQUENCE</scope>
    <source>
        <strain evidence="5">17-VB00146</strain>
    </source>
</reference>
<dbReference type="SUPFAM" id="SSF51161">
    <property type="entry name" value="Trimeric LpxA-like enzymes"/>
    <property type="match status" value="1"/>
</dbReference>
<dbReference type="EMBL" id="JACVHL010000003">
    <property type="protein sequence ID" value="MCC3804262.1"/>
    <property type="molecule type" value="Genomic_DNA"/>
</dbReference>
<dbReference type="Proteomes" id="UP000726777">
    <property type="component" value="Unassembled WGS sequence"/>
</dbReference>
<name>A0A9Q3UAE7_VIBPH</name>
<keyword evidence="2" id="KW-0808">Transferase</keyword>
<evidence type="ECO:0000256" key="4">
    <source>
        <dbReference type="ARBA" id="ARBA00023315"/>
    </source>
</evidence>
<dbReference type="PROSITE" id="PS00101">
    <property type="entry name" value="HEXAPEP_TRANSFERASES"/>
    <property type="match status" value="2"/>
</dbReference>
<evidence type="ECO:0000313" key="5">
    <source>
        <dbReference type="EMBL" id="MCC3804262.1"/>
    </source>
</evidence>
<keyword evidence="4" id="KW-0012">Acyltransferase</keyword>
<organism evidence="5 6">
    <name type="scientific">Vibrio parahaemolyticus</name>
    <dbReference type="NCBI Taxonomy" id="670"/>
    <lineage>
        <taxon>Bacteria</taxon>
        <taxon>Pseudomonadati</taxon>
        <taxon>Pseudomonadota</taxon>
        <taxon>Gammaproteobacteria</taxon>
        <taxon>Vibrionales</taxon>
        <taxon>Vibrionaceae</taxon>
        <taxon>Vibrio</taxon>
    </lineage>
</organism>
<accession>A0A9Q3UAE7</accession>
<dbReference type="InterPro" id="IPR001451">
    <property type="entry name" value="Hexapep"/>
</dbReference>
<keyword evidence="3" id="KW-0677">Repeat</keyword>